<feature type="transmembrane region" description="Helical" evidence="1">
    <location>
        <begin position="419"/>
        <end position="439"/>
    </location>
</feature>
<dbReference type="OMA" id="WRASSIT"/>
<keyword evidence="1" id="KW-1133">Transmembrane helix</keyword>
<evidence type="ECO:0000313" key="2">
    <source>
        <dbReference type="EMBL" id="PBK87182.1"/>
    </source>
</evidence>
<reference evidence="3" key="1">
    <citation type="journal article" date="2017" name="Nat. Ecol. Evol.">
        <title>Genome expansion and lineage-specific genetic innovations in the forest pathogenic fungi Armillaria.</title>
        <authorList>
            <person name="Sipos G."/>
            <person name="Prasanna A.N."/>
            <person name="Walter M.C."/>
            <person name="O'Connor E."/>
            <person name="Balint B."/>
            <person name="Krizsan K."/>
            <person name="Kiss B."/>
            <person name="Hess J."/>
            <person name="Varga T."/>
            <person name="Slot J."/>
            <person name="Riley R."/>
            <person name="Boka B."/>
            <person name="Rigling D."/>
            <person name="Barry K."/>
            <person name="Lee J."/>
            <person name="Mihaltcheva S."/>
            <person name="LaButti K."/>
            <person name="Lipzen A."/>
            <person name="Waldron R."/>
            <person name="Moloney N.M."/>
            <person name="Sperisen C."/>
            <person name="Kredics L."/>
            <person name="Vagvoelgyi C."/>
            <person name="Patrignani A."/>
            <person name="Fitzpatrick D."/>
            <person name="Nagy I."/>
            <person name="Doyle S."/>
            <person name="Anderson J.B."/>
            <person name="Grigoriev I.V."/>
            <person name="Gueldener U."/>
            <person name="Muensterkoetter M."/>
            <person name="Nagy L.G."/>
        </authorList>
    </citation>
    <scope>NUCLEOTIDE SEQUENCE [LARGE SCALE GENOMIC DNA]</scope>
    <source>
        <strain evidence="3">Ar21-2</strain>
    </source>
</reference>
<keyword evidence="3" id="KW-1185">Reference proteome</keyword>
<dbReference type="EMBL" id="KZ293680">
    <property type="protein sequence ID" value="PBK87182.1"/>
    <property type="molecule type" value="Genomic_DNA"/>
</dbReference>
<proteinExistence type="predicted"/>
<feature type="transmembrane region" description="Helical" evidence="1">
    <location>
        <begin position="324"/>
        <end position="345"/>
    </location>
</feature>
<keyword evidence="1" id="KW-0472">Membrane</keyword>
<dbReference type="PANTHER" id="PTHR35043">
    <property type="entry name" value="TRANSCRIPTION FACTOR DOMAIN-CONTAINING PROTEIN"/>
    <property type="match status" value="1"/>
</dbReference>
<keyword evidence="1" id="KW-0812">Transmembrane</keyword>
<evidence type="ECO:0000313" key="3">
    <source>
        <dbReference type="Proteomes" id="UP000217790"/>
    </source>
</evidence>
<sequence>MHDLLSRNLPPRFPATRSFRHILILPIHHTPCSSFVEDILSAYFWSHLGVSYPPLSGINIRNSRYRQAFSPNRFLWSTDIGIADMNQIAMIVLVLLFSSGVFGVEISPKDGEDLPASSEDQRTLLSIVWSCLATIFACTWLSVHPNVLGRNITTRGWISCTIEHVKIMVCTILAPEAIVGWAAEQFIIAWTVCYRTDFSISSVINGWRGKKDKYSPNLTMAHGFVLSMGGFCYTEIESISPPPSPSSTTLSDHAVLFRAVEPSILILDDLDSPDLEKKLEEVSAETIEDKSKGDALSKTFSILQISWFIVQCAARAIQHLPITLLEVTALAFTGLSIITYCLWWNKPLNVKYHISLDGSDLMTLRWTPKITQTGFWDGFFGIIPSIMEVFDDPPRHYGIGHGALRFSSGDEGKAFTRQVIVGGVALLFGAFHCIAWSFSFPSHTEMVLWRFSSLAALITILAAVTLALTTLGKLVLWVLSSKVPQLIPHSWSVYGESVAVGVVFFVAICAYTVARIILIVLAFMQLRSLPPLALHTVQWTTYIPHI</sequence>
<gene>
    <name evidence="2" type="ORF">ARMGADRAFT_468773</name>
</gene>
<evidence type="ECO:0000256" key="1">
    <source>
        <dbReference type="SAM" id="Phobius"/>
    </source>
</evidence>
<dbReference type="AlphaFoldDB" id="A0A2H3D6Y8"/>
<feature type="transmembrane region" description="Helical" evidence="1">
    <location>
        <begin position="499"/>
        <end position="524"/>
    </location>
</feature>
<dbReference type="PANTHER" id="PTHR35043:SF7">
    <property type="entry name" value="TRANSCRIPTION FACTOR DOMAIN-CONTAINING PROTEIN"/>
    <property type="match status" value="1"/>
</dbReference>
<dbReference type="STRING" id="47427.A0A2H3D6Y8"/>
<feature type="transmembrane region" description="Helical" evidence="1">
    <location>
        <begin position="88"/>
        <end position="104"/>
    </location>
</feature>
<accession>A0A2H3D6Y8</accession>
<dbReference type="OrthoDB" id="9451547at2759"/>
<organism evidence="2 3">
    <name type="scientific">Armillaria gallica</name>
    <name type="common">Bulbous honey fungus</name>
    <name type="synonym">Armillaria bulbosa</name>
    <dbReference type="NCBI Taxonomy" id="47427"/>
    <lineage>
        <taxon>Eukaryota</taxon>
        <taxon>Fungi</taxon>
        <taxon>Dikarya</taxon>
        <taxon>Basidiomycota</taxon>
        <taxon>Agaricomycotina</taxon>
        <taxon>Agaricomycetes</taxon>
        <taxon>Agaricomycetidae</taxon>
        <taxon>Agaricales</taxon>
        <taxon>Marasmiineae</taxon>
        <taxon>Physalacriaceae</taxon>
        <taxon>Armillaria</taxon>
    </lineage>
</organism>
<dbReference type="InParanoid" id="A0A2H3D6Y8"/>
<dbReference type="Proteomes" id="UP000217790">
    <property type="component" value="Unassembled WGS sequence"/>
</dbReference>
<feature type="transmembrane region" description="Helical" evidence="1">
    <location>
        <begin position="451"/>
        <end position="479"/>
    </location>
</feature>
<feature type="transmembrane region" description="Helical" evidence="1">
    <location>
        <begin position="124"/>
        <end position="143"/>
    </location>
</feature>
<protein>
    <submittedName>
        <fullName evidence="2">Uncharacterized protein</fullName>
    </submittedName>
</protein>
<name>A0A2H3D6Y8_ARMGA</name>